<dbReference type="AlphaFoldDB" id="A0A034VJJ2"/>
<accession>A0A034VJJ2</accession>
<sequence length="332" mass="37139">GRIFSKNLINLSEEELVEGLGNQKVIEVKKIMRKDGDALISTGAAIVTFDLIRRPEILKLGWERVRVQEFIPNPMRCKTCQRLGHTKNRCRNIELCSQCATSPPHNPCPRTFCINCQIETHPSNDPGCPTFLKHKSVNKIKIERRCTIRDAWKIFNSDPNTHQMQPPQKKKTRAPSFAQIVKNTSSIMTEPTTVNTAHDLQTTPANKPHVKTTNNNPQANNGASKKTCHTKSITQTTSTISKPQQKNSTTTSPVRQQSATNVSTPEIATTSRNAEKYYSPPTPTYPSPIISDTEMSPFSQLHAKFPDLNVLITPNTYKTTLPSHKSTNIDKS</sequence>
<dbReference type="OrthoDB" id="8069917at2759"/>
<proteinExistence type="predicted"/>
<name>A0A034VJJ2_BACDO</name>
<reference evidence="2" key="1">
    <citation type="journal article" date="2014" name="BMC Genomics">
        <title>Characterizing the developmental transcriptome of the oriental fruit fly, Bactrocera dorsalis (Diptera: Tephritidae) through comparative genomic analysis with Drosophila melanogaster utilizing modENCODE datasets.</title>
        <authorList>
            <person name="Geib S.M."/>
            <person name="Calla B."/>
            <person name="Hall B."/>
            <person name="Hou S."/>
            <person name="Manoukis N.C."/>
        </authorList>
    </citation>
    <scope>NUCLEOTIDE SEQUENCE</scope>
    <source>
        <strain evidence="2">Punador</strain>
    </source>
</reference>
<organism evidence="2">
    <name type="scientific">Bactrocera dorsalis</name>
    <name type="common">Oriental fruit fly</name>
    <name type="synonym">Dacus dorsalis</name>
    <dbReference type="NCBI Taxonomy" id="27457"/>
    <lineage>
        <taxon>Eukaryota</taxon>
        <taxon>Metazoa</taxon>
        <taxon>Ecdysozoa</taxon>
        <taxon>Arthropoda</taxon>
        <taxon>Hexapoda</taxon>
        <taxon>Insecta</taxon>
        <taxon>Pterygota</taxon>
        <taxon>Neoptera</taxon>
        <taxon>Endopterygota</taxon>
        <taxon>Diptera</taxon>
        <taxon>Brachycera</taxon>
        <taxon>Muscomorpha</taxon>
        <taxon>Tephritoidea</taxon>
        <taxon>Tephritidae</taxon>
        <taxon>Bactrocera</taxon>
        <taxon>Bactrocera</taxon>
    </lineage>
</organism>
<dbReference type="EMBL" id="GAKP01016293">
    <property type="protein sequence ID" value="JAC42659.1"/>
    <property type="molecule type" value="Transcribed_RNA"/>
</dbReference>
<feature type="region of interest" description="Disordered" evidence="1">
    <location>
        <begin position="200"/>
        <end position="281"/>
    </location>
</feature>
<feature type="compositionally biased region" description="Low complexity" evidence="1">
    <location>
        <begin position="230"/>
        <end position="246"/>
    </location>
</feature>
<evidence type="ECO:0000313" key="2">
    <source>
        <dbReference type="EMBL" id="JAC42659.1"/>
    </source>
</evidence>
<protein>
    <recommendedName>
        <fullName evidence="3">Nucleic-acid-binding protein from transposon X-element</fullName>
    </recommendedName>
</protein>
<evidence type="ECO:0000256" key="1">
    <source>
        <dbReference type="SAM" id="MobiDB-lite"/>
    </source>
</evidence>
<feature type="compositionally biased region" description="Polar residues" evidence="1">
    <location>
        <begin position="247"/>
        <end position="272"/>
    </location>
</feature>
<feature type="non-terminal residue" evidence="2">
    <location>
        <position position="1"/>
    </location>
</feature>
<evidence type="ECO:0008006" key="3">
    <source>
        <dbReference type="Google" id="ProtNLM"/>
    </source>
</evidence>
<feature type="compositionally biased region" description="Polar residues" evidence="1">
    <location>
        <begin position="200"/>
        <end position="224"/>
    </location>
</feature>